<organism evidence="1 2">
    <name type="scientific">Pseudonocardia abyssalis</name>
    <dbReference type="NCBI Taxonomy" id="2792008"/>
    <lineage>
        <taxon>Bacteria</taxon>
        <taxon>Bacillati</taxon>
        <taxon>Actinomycetota</taxon>
        <taxon>Actinomycetes</taxon>
        <taxon>Pseudonocardiales</taxon>
        <taxon>Pseudonocardiaceae</taxon>
        <taxon>Pseudonocardia</taxon>
    </lineage>
</organism>
<dbReference type="Proteomes" id="UP000694287">
    <property type="component" value="Unassembled WGS sequence"/>
</dbReference>
<reference evidence="1 2" key="1">
    <citation type="submission" date="2020-11" db="EMBL/GenBank/DDBJ databases">
        <title>Pseudonocardia abyssalis sp. nov. and Pseudonocardia oceani sp. nov., description and phylogenomic analysis of two novel actinomycetes isolated from the deep Southern Ocean.</title>
        <authorList>
            <person name="Parra J."/>
        </authorList>
    </citation>
    <scope>NUCLEOTIDE SEQUENCE [LARGE SCALE GENOMIC DNA]</scope>
    <source>
        <strain evidence="1 2">KRD-168</strain>
    </source>
</reference>
<evidence type="ECO:0000313" key="2">
    <source>
        <dbReference type="Proteomes" id="UP000694287"/>
    </source>
</evidence>
<evidence type="ECO:0000313" key="1">
    <source>
        <dbReference type="EMBL" id="MBW0136848.1"/>
    </source>
</evidence>
<sequence length="53" mass="5944">MRENKKTTTIQVAVSPELKAEFAVAASRDYTSASSLARRLIIEYLRSLEGDKK</sequence>
<gene>
    <name evidence="1" type="ORF">I4I81_21635</name>
</gene>
<protein>
    <recommendedName>
        <fullName evidence="3">Ribbon-helix-helix CopG family protein</fullName>
    </recommendedName>
</protein>
<comment type="caution">
    <text evidence="1">The sequence shown here is derived from an EMBL/GenBank/DDBJ whole genome shotgun (WGS) entry which is preliminary data.</text>
</comment>
<dbReference type="EMBL" id="JADQDK010000001">
    <property type="protein sequence ID" value="MBW0136848.1"/>
    <property type="molecule type" value="Genomic_DNA"/>
</dbReference>
<dbReference type="RefSeq" id="WP_218602368.1">
    <property type="nucleotide sequence ID" value="NZ_JADQDJ010000061.1"/>
</dbReference>
<accession>A0ABS6UX52</accession>
<proteinExistence type="predicted"/>
<name>A0ABS6UX52_9PSEU</name>
<keyword evidence="2" id="KW-1185">Reference proteome</keyword>
<evidence type="ECO:0008006" key="3">
    <source>
        <dbReference type="Google" id="ProtNLM"/>
    </source>
</evidence>